<gene>
    <name evidence="1" type="ORF">B6N23_14135</name>
</gene>
<proteinExistence type="predicted"/>
<protein>
    <recommendedName>
        <fullName evidence="3">DUF86 domain-containing protein</fullName>
    </recommendedName>
</protein>
<keyword evidence="2" id="KW-1185">Reference proteome</keyword>
<reference evidence="1 2" key="1">
    <citation type="submission" date="2023-08" db="EMBL/GenBank/DDBJ databases">
        <title>Transcriptome Analysis of Halomonas alkalicola CICC 11012s to Identify the Genes Involved in Alkaline Tolerances.</title>
        <authorList>
            <person name="Zhai L."/>
        </authorList>
    </citation>
    <scope>NUCLEOTIDE SEQUENCE [LARGE SCALE GENOMIC DNA]</scope>
    <source>
        <strain evidence="1 2">CICC 11012s</strain>
    </source>
</reference>
<evidence type="ECO:0000313" key="2">
    <source>
        <dbReference type="Proteomes" id="UP001235344"/>
    </source>
</evidence>
<organism evidence="1 2">
    <name type="scientific">Halomonas alkalicola</name>
    <dbReference type="NCBI Taxonomy" id="1930622"/>
    <lineage>
        <taxon>Bacteria</taxon>
        <taxon>Pseudomonadati</taxon>
        <taxon>Pseudomonadota</taxon>
        <taxon>Gammaproteobacteria</taxon>
        <taxon>Oceanospirillales</taxon>
        <taxon>Halomonadaceae</taxon>
        <taxon>Halomonas</taxon>
    </lineage>
</organism>
<dbReference type="EMBL" id="CP131913">
    <property type="protein sequence ID" value="WLI72882.1"/>
    <property type="molecule type" value="Genomic_DNA"/>
</dbReference>
<dbReference type="Proteomes" id="UP001235344">
    <property type="component" value="Chromosome"/>
</dbReference>
<dbReference type="RefSeq" id="WP_305500018.1">
    <property type="nucleotide sequence ID" value="NZ_CP131913.1"/>
</dbReference>
<name>A0ABY9H419_9GAMM</name>
<evidence type="ECO:0000313" key="1">
    <source>
        <dbReference type="EMBL" id="WLI72882.1"/>
    </source>
</evidence>
<dbReference type="Gene3D" id="1.20.120.330">
    <property type="entry name" value="Nucleotidyltransferases domain 2"/>
    <property type="match status" value="1"/>
</dbReference>
<evidence type="ECO:0008006" key="3">
    <source>
        <dbReference type="Google" id="ProtNLM"/>
    </source>
</evidence>
<sequence>MTTTANAILEEQLQVAERMLHHLHRSWEAVQPDLPMQADGVRRLDDDAIDRLDLFLSRFGKLQDFMAGKLFRALARASLEDTGGDISLLDTLNRMEKFGVLLAVDDWLEVRQLRNAFAHEYLTDGAAIAENINAAARLYPLLPDTLERCRDFQARHILRVSGNADP</sequence>
<dbReference type="SUPFAM" id="SSF81593">
    <property type="entry name" value="Nucleotidyltransferase substrate binding subunit/domain"/>
    <property type="match status" value="1"/>
</dbReference>
<accession>A0ABY9H419</accession>